<name>A0A3M8SZ00_9GAMM</name>
<evidence type="ECO:0000313" key="1">
    <source>
        <dbReference type="EMBL" id="RNF84484.1"/>
    </source>
</evidence>
<dbReference type="AlphaFoldDB" id="A0A3M8SZ00"/>
<sequence length="132" mass="14443">MDLRVRGDHEPLSISAEHVADELANNLSYLLPIYVQSVQSILAGAHEAIRQAGTSTGAIEFLRHARNAADHNGYWRLLNGEPRRPAEWRGLVLSASDHGTALLRLFDQPGSLELGDPIALLWDIEQECAGAP</sequence>
<reference evidence="1 2" key="1">
    <citation type="submission" date="2018-11" db="EMBL/GenBank/DDBJ databases">
        <title>Lysobacter cryohumiis sp. nov., isolated from soil in the Tianshan Mountains, Xinjiang, China.</title>
        <authorList>
            <person name="Luo Y."/>
            <person name="Sheng H."/>
        </authorList>
    </citation>
    <scope>NUCLEOTIDE SEQUENCE [LARGE SCALE GENOMIC DNA]</scope>
    <source>
        <strain evidence="1 2">ZS60</strain>
    </source>
</reference>
<keyword evidence="2" id="KW-1185">Reference proteome</keyword>
<evidence type="ECO:0000313" key="2">
    <source>
        <dbReference type="Proteomes" id="UP000267049"/>
    </source>
</evidence>
<proteinExistence type="predicted"/>
<gene>
    <name evidence="1" type="ORF">EER27_08945</name>
</gene>
<comment type="caution">
    <text evidence="1">The sequence shown here is derived from an EMBL/GenBank/DDBJ whole genome shotgun (WGS) entry which is preliminary data.</text>
</comment>
<accession>A0A3M8SZ00</accession>
<dbReference type="EMBL" id="RIBS01000003">
    <property type="protein sequence ID" value="RNF84484.1"/>
    <property type="molecule type" value="Genomic_DNA"/>
</dbReference>
<organism evidence="1 2">
    <name type="scientific">Montanilutibacter psychrotolerans</name>
    <dbReference type="NCBI Taxonomy" id="1327343"/>
    <lineage>
        <taxon>Bacteria</taxon>
        <taxon>Pseudomonadati</taxon>
        <taxon>Pseudomonadota</taxon>
        <taxon>Gammaproteobacteria</taxon>
        <taxon>Lysobacterales</taxon>
        <taxon>Lysobacteraceae</taxon>
        <taxon>Montanilutibacter</taxon>
    </lineage>
</organism>
<dbReference type="Proteomes" id="UP000267049">
    <property type="component" value="Unassembled WGS sequence"/>
</dbReference>
<protein>
    <submittedName>
        <fullName evidence="1">Uncharacterized protein</fullName>
    </submittedName>
</protein>